<dbReference type="InterPro" id="IPR036249">
    <property type="entry name" value="Thioredoxin-like_sf"/>
</dbReference>
<dbReference type="Proteomes" id="UP000654918">
    <property type="component" value="Unassembled WGS sequence"/>
</dbReference>
<evidence type="ECO:0000313" key="2">
    <source>
        <dbReference type="Proteomes" id="UP000654918"/>
    </source>
</evidence>
<keyword evidence="2" id="KW-1185">Reference proteome</keyword>
<name>A0A8H6NA76_9PEZI</name>
<evidence type="ECO:0000313" key="1">
    <source>
        <dbReference type="EMBL" id="KAF6826097.1"/>
    </source>
</evidence>
<dbReference type="InterPro" id="IPR032801">
    <property type="entry name" value="PXL2A/B/C"/>
</dbReference>
<dbReference type="SUPFAM" id="SSF52833">
    <property type="entry name" value="Thioredoxin-like"/>
    <property type="match status" value="1"/>
</dbReference>
<dbReference type="Gene3D" id="3.40.30.10">
    <property type="entry name" value="Glutaredoxin"/>
    <property type="match status" value="1"/>
</dbReference>
<dbReference type="Pfam" id="PF13911">
    <property type="entry name" value="AhpC-TSA_2"/>
    <property type="match status" value="1"/>
</dbReference>
<dbReference type="AlphaFoldDB" id="A0A8H6NA76"/>
<dbReference type="PANTHER" id="PTHR42336:SF1">
    <property type="entry name" value="ALKYL HYDROPEROXIDE REDUCTASE SUBUNIT C_ THIOL SPECIFIC ANTIOXIDANT DOMAIN-CONTAINING PROTEIN"/>
    <property type="match status" value="1"/>
</dbReference>
<dbReference type="PANTHER" id="PTHR42336">
    <property type="entry name" value="THIOREDOXIN DOMAIN-CONTAINING PROTEIN-RELATED"/>
    <property type="match status" value="1"/>
</dbReference>
<accession>A0A8H6NA76</accession>
<comment type="caution">
    <text evidence="1">The sequence shown here is derived from an EMBL/GenBank/DDBJ whole genome shotgun (WGS) entry which is preliminary data.</text>
</comment>
<proteinExistence type="predicted"/>
<evidence type="ECO:0008006" key="3">
    <source>
        <dbReference type="Google" id="ProtNLM"/>
    </source>
</evidence>
<gene>
    <name evidence="1" type="ORF">CPLU01_09829</name>
</gene>
<sequence length="193" mass="20409">MSLMQELTSWLTPTKLDLSDPPKIGDAAPSTPALSLPRADGRPAMIVFLRHCGCPFAEKSFTTLRDAAANHPEIAFIAVSHSSESHTQKWLSDIGGPGDKNPVEVVVDEERAVYACWGLGASGWGHVLAPGELAQVFKLAWEGTRNRPTESGSRWQTSGAWAVDGEGKVTWGGVAGGASEIPDVEAAVKSFAG</sequence>
<reference evidence="1" key="1">
    <citation type="journal article" date="2020" name="Phytopathology">
        <title>Genome Sequence Resources of Colletotrichum truncatum, C. plurivorum, C. musicola, and C. sojae: Four Species Pathogenic to Soybean (Glycine max).</title>
        <authorList>
            <person name="Rogerio F."/>
            <person name="Boufleur T.R."/>
            <person name="Ciampi-Guillardi M."/>
            <person name="Sukno S.A."/>
            <person name="Thon M.R."/>
            <person name="Massola Junior N.S."/>
            <person name="Baroncelli R."/>
        </authorList>
    </citation>
    <scope>NUCLEOTIDE SEQUENCE</scope>
    <source>
        <strain evidence="1">LFN00145</strain>
    </source>
</reference>
<protein>
    <recommendedName>
        <fullName evidence="3">Alkyl hydroperoxide reductase subunit C/ Thiol specific antioxidant domain-containing protein</fullName>
    </recommendedName>
</protein>
<dbReference type="EMBL" id="WIGO01000160">
    <property type="protein sequence ID" value="KAF6826097.1"/>
    <property type="molecule type" value="Genomic_DNA"/>
</dbReference>
<organism evidence="1 2">
    <name type="scientific">Colletotrichum plurivorum</name>
    <dbReference type="NCBI Taxonomy" id="2175906"/>
    <lineage>
        <taxon>Eukaryota</taxon>
        <taxon>Fungi</taxon>
        <taxon>Dikarya</taxon>
        <taxon>Ascomycota</taxon>
        <taxon>Pezizomycotina</taxon>
        <taxon>Sordariomycetes</taxon>
        <taxon>Hypocreomycetidae</taxon>
        <taxon>Glomerellales</taxon>
        <taxon>Glomerellaceae</taxon>
        <taxon>Colletotrichum</taxon>
        <taxon>Colletotrichum orchidearum species complex</taxon>
    </lineage>
</organism>